<organism evidence="2 3">
    <name type="scientific">Ancylobacter novellus</name>
    <name type="common">Thiobacillus novellus</name>
    <dbReference type="NCBI Taxonomy" id="921"/>
    <lineage>
        <taxon>Bacteria</taxon>
        <taxon>Pseudomonadati</taxon>
        <taxon>Pseudomonadota</taxon>
        <taxon>Alphaproteobacteria</taxon>
        <taxon>Hyphomicrobiales</taxon>
        <taxon>Xanthobacteraceae</taxon>
        <taxon>Ancylobacter</taxon>
    </lineage>
</organism>
<feature type="domain" description="VOC" evidence="1">
    <location>
        <begin position="1"/>
        <end position="129"/>
    </location>
</feature>
<comment type="caution">
    <text evidence="2">The sequence shown here is derived from an EMBL/GenBank/DDBJ whole genome shotgun (WGS) entry which is preliminary data.</text>
</comment>
<dbReference type="SUPFAM" id="SSF54593">
    <property type="entry name" value="Glyoxalase/Bleomycin resistance protein/Dihydroxybiphenyl dioxygenase"/>
    <property type="match status" value="1"/>
</dbReference>
<keyword evidence="2" id="KW-0560">Oxidoreductase</keyword>
<evidence type="ECO:0000313" key="2">
    <source>
        <dbReference type="EMBL" id="PZQ85255.1"/>
    </source>
</evidence>
<dbReference type="InterPro" id="IPR029068">
    <property type="entry name" value="Glyas_Bleomycin-R_OHBP_Dase"/>
</dbReference>
<reference evidence="2 3" key="1">
    <citation type="submission" date="2017-08" db="EMBL/GenBank/DDBJ databases">
        <title>Infants hospitalized years apart are colonized by the same room-sourced microbial strains.</title>
        <authorList>
            <person name="Brooks B."/>
            <person name="Olm M.R."/>
            <person name="Firek B.A."/>
            <person name="Baker R."/>
            <person name="Thomas B.C."/>
            <person name="Morowitz M.J."/>
            <person name="Banfield J.F."/>
        </authorList>
    </citation>
    <scope>NUCLEOTIDE SEQUENCE [LARGE SCALE GENOMIC DNA]</scope>
    <source>
        <strain evidence="2">S2_005_001_R2_27</strain>
    </source>
</reference>
<gene>
    <name evidence="2" type="ORF">DI549_02360</name>
</gene>
<accession>A0A2W5REK0</accession>
<dbReference type="InterPro" id="IPR037523">
    <property type="entry name" value="VOC_core"/>
</dbReference>
<dbReference type="AlphaFoldDB" id="A0A2W5REK0"/>
<dbReference type="PANTHER" id="PTHR35006:SF2">
    <property type="entry name" value="GLYOXALASE FAMILY PROTEIN (AFU_ORTHOLOGUE AFUA_5G14830)"/>
    <property type="match status" value="1"/>
</dbReference>
<dbReference type="CDD" id="cd07262">
    <property type="entry name" value="VOC_like"/>
    <property type="match status" value="1"/>
</dbReference>
<name>A0A2W5REK0_ANCNO</name>
<protein>
    <submittedName>
        <fullName evidence="2">Glyoxalase/bleomycin resistance/extradiol dioxygenase family protein</fullName>
    </submittedName>
</protein>
<keyword evidence="2" id="KW-0223">Dioxygenase</keyword>
<proteinExistence type="predicted"/>
<dbReference type="GO" id="GO:0051213">
    <property type="term" value="F:dioxygenase activity"/>
    <property type="evidence" value="ECO:0007669"/>
    <property type="project" value="UniProtKB-KW"/>
</dbReference>
<dbReference type="Gene3D" id="3.10.180.10">
    <property type="entry name" value="2,3-Dihydroxybiphenyl 1,2-Dioxygenase, domain 1"/>
    <property type="match status" value="1"/>
</dbReference>
<dbReference type="InterPro" id="IPR004360">
    <property type="entry name" value="Glyas_Fos-R_dOase_dom"/>
</dbReference>
<dbReference type="Pfam" id="PF00903">
    <property type="entry name" value="Glyoxalase"/>
    <property type="match status" value="1"/>
</dbReference>
<evidence type="ECO:0000259" key="1">
    <source>
        <dbReference type="PROSITE" id="PS51819"/>
    </source>
</evidence>
<dbReference type="Proteomes" id="UP000248887">
    <property type="component" value="Unassembled WGS sequence"/>
</dbReference>
<dbReference type="PANTHER" id="PTHR35006">
    <property type="entry name" value="GLYOXALASE FAMILY PROTEIN (AFU_ORTHOLOGUE AFUA_5G14830)"/>
    <property type="match status" value="1"/>
</dbReference>
<dbReference type="EMBL" id="QFQD01000004">
    <property type="protein sequence ID" value="PZQ85255.1"/>
    <property type="molecule type" value="Genomic_DNA"/>
</dbReference>
<evidence type="ECO:0000313" key="3">
    <source>
        <dbReference type="Proteomes" id="UP000248887"/>
    </source>
</evidence>
<sequence length="132" mass="13688">MLDHVGFPVADFARSRAFYATTLAPLGISVVMEVSPDQTGGAAHAGFGEGGKPYFWIGSGGALTGREGARLHVCFTAPDRAGVDAFYAAAMAAGARDNGAPGLRPHYHPNYYGAFVLDPDGHNIEAVCHAPA</sequence>
<dbReference type="PROSITE" id="PS51819">
    <property type="entry name" value="VOC"/>
    <property type="match status" value="1"/>
</dbReference>